<dbReference type="Proteomes" id="UP000050525">
    <property type="component" value="Unassembled WGS sequence"/>
</dbReference>
<accession>A0A151N6V8</accession>
<name>A0A151N6V8_ALLMI</name>
<dbReference type="EMBL" id="AKHW03003905">
    <property type="protein sequence ID" value="KYO32550.1"/>
    <property type="molecule type" value="Genomic_DNA"/>
</dbReference>
<keyword evidence="2" id="KW-1185">Reference proteome</keyword>
<reference evidence="1 2" key="1">
    <citation type="journal article" date="2012" name="Genome Biol.">
        <title>Sequencing three crocodilian genomes to illuminate the evolution of archosaurs and amniotes.</title>
        <authorList>
            <person name="St John J.A."/>
            <person name="Braun E.L."/>
            <person name="Isberg S.R."/>
            <person name="Miles L.G."/>
            <person name="Chong A.Y."/>
            <person name="Gongora J."/>
            <person name="Dalzell P."/>
            <person name="Moran C."/>
            <person name="Bed'hom B."/>
            <person name="Abzhanov A."/>
            <person name="Burgess S.C."/>
            <person name="Cooksey A.M."/>
            <person name="Castoe T.A."/>
            <person name="Crawford N.G."/>
            <person name="Densmore L.D."/>
            <person name="Drew J.C."/>
            <person name="Edwards S.V."/>
            <person name="Faircloth B.C."/>
            <person name="Fujita M.K."/>
            <person name="Greenwold M.J."/>
            <person name="Hoffmann F.G."/>
            <person name="Howard J.M."/>
            <person name="Iguchi T."/>
            <person name="Janes D.E."/>
            <person name="Khan S.Y."/>
            <person name="Kohno S."/>
            <person name="de Koning A.J."/>
            <person name="Lance S.L."/>
            <person name="McCarthy F.M."/>
            <person name="McCormack J.E."/>
            <person name="Merchant M.E."/>
            <person name="Peterson D.G."/>
            <person name="Pollock D.D."/>
            <person name="Pourmand N."/>
            <person name="Raney B.J."/>
            <person name="Roessler K.A."/>
            <person name="Sanford J.R."/>
            <person name="Sawyer R.H."/>
            <person name="Schmidt C.J."/>
            <person name="Triplett E.W."/>
            <person name="Tuberville T.D."/>
            <person name="Venegas-Anaya M."/>
            <person name="Howard J.T."/>
            <person name="Jarvis E.D."/>
            <person name="Guillette L.J.Jr."/>
            <person name="Glenn T.C."/>
            <person name="Green R.E."/>
            <person name="Ray D.A."/>
        </authorList>
    </citation>
    <scope>NUCLEOTIDE SEQUENCE [LARGE SCALE GENOMIC DNA]</scope>
    <source>
        <strain evidence="1">KSC_2009_1</strain>
    </source>
</reference>
<comment type="caution">
    <text evidence="1">The sequence shown here is derived from an EMBL/GenBank/DDBJ whole genome shotgun (WGS) entry which is preliminary data.</text>
</comment>
<organism evidence="1 2">
    <name type="scientific">Alligator mississippiensis</name>
    <name type="common">American alligator</name>
    <dbReference type="NCBI Taxonomy" id="8496"/>
    <lineage>
        <taxon>Eukaryota</taxon>
        <taxon>Metazoa</taxon>
        <taxon>Chordata</taxon>
        <taxon>Craniata</taxon>
        <taxon>Vertebrata</taxon>
        <taxon>Euteleostomi</taxon>
        <taxon>Archelosauria</taxon>
        <taxon>Archosauria</taxon>
        <taxon>Crocodylia</taxon>
        <taxon>Alligatoridae</taxon>
        <taxon>Alligatorinae</taxon>
        <taxon>Alligator</taxon>
    </lineage>
</organism>
<protein>
    <submittedName>
        <fullName evidence="1">Uncharacterized protein</fullName>
    </submittedName>
</protein>
<gene>
    <name evidence="1" type="ORF">Y1Q_0007751</name>
</gene>
<proteinExistence type="predicted"/>
<evidence type="ECO:0000313" key="1">
    <source>
        <dbReference type="EMBL" id="KYO32550.1"/>
    </source>
</evidence>
<sequence length="78" mass="8881">MKESLERISQEGEADLAPKKENLQLMSKVFEHLSSHFNRTKLTLTTGLLLSLSCTEQLLWNCGSQDILLSWCCLLSLR</sequence>
<evidence type="ECO:0000313" key="2">
    <source>
        <dbReference type="Proteomes" id="UP000050525"/>
    </source>
</evidence>
<dbReference type="AlphaFoldDB" id="A0A151N6V8"/>